<protein>
    <submittedName>
        <fullName evidence="2">Uncharacterized protein</fullName>
    </submittedName>
</protein>
<comment type="caution">
    <text evidence="2">The sequence shown here is derived from an EMBL/GenBank/DDBJ whole genome shotgun (WGS) entry which is preliminary data.</text>
</comment>
<feature type="transmembrane region" description="Helical" evidence="1">
    <location>
        <begin position="64"/>
        <end position="85"/>
    </location>
</feature>
<keyword evidence="1" id="KW-0812">Transmembrane</keyword>
<dbReference type="AlphaFoldDB" id="A0AAW6EBH7"/>
<dbReference type="RefSeq" id="WP_195388981.1">
    <property type="nucleotide sequence ID" value="NZ_JADNGL010000019.1"/>
</dbReference>
<keyword evidence="1" id="KW-1133">Transmembrane helix</keyword>
<name>A0AAW6EBH7_9FIRM</name>
<evidence type="ECO:0000256" key="1">
    <source>
        <dbReference type="SAM" id="Phobius"/>
    </source>
</evidence>
<accession>A0AAW6EBH7</accession>
<dbReference type="Proteomes" id="UP001211015">
    <property type="component" value="Unassembled WGS sequence"/>
</dbReference>
<reference evidence="2" key="1">
    <citation type="submission" date="2023-01" db="EMBL/GenBank/DDBJ databases">
        <title>Human gut microbiome strain richness.</title>
        <authorList>
            <person name="Chen-Liaw A."/>
        </authorList>
    </citation>
    <scope>NUCLEOTIDE SEQUENCE</scope>
    <source>
        <strain evidence="2">1001275st1_F4_1001275B_160808</strain>
    </source>
</reference>
<sequence length="264" mass="30896">MKYIKFTDWQELGLKKDVDDIRRTIKSNKSLISTTCVETIVAIISLMLSFFGDDDEKKIIFFNISIIILLAIPIFSGLWFLVNLVKDMYKSSKGMLNVSDKIDSFDNKVCSWTMMSTSYVDILRSCHQSINEEQILFLYQEINYYINKCIEEIYSTLPVVGKVYTCEPNMIINGKHISLSRLYNIISILKRARPYVESDEQTYIRIIISEYGEPDFCSLMLDYSPQYMAIVDFQKKVNEKYNNFLNDFIIIVKDKFDNVSDLFK</sequence>
<proteinExistence type="predicted"/>
<gene>
    <name evidence="2" type="ORF">PNU62_10620</name>
</gene>
<keyword evidence="1" id="KW-0472">Membrane</keyword>
<dbReference type="EMBL" id="JAQMLV010000014">
    <property type="protein sequence ID" value="MDB8745471.1"/>
    <property type="molecule type" value="Genomic_DNA"/>
</dbReference>
<evidence type="ECO:0000313" key="3">
    <source>
        <dbReference type="Proteomes" id="UP001211015"/>
    </source>
</evidence>
<organism evidence="2 3">
    <name type="scientific">Ruminococcus bicirculans</name>
    <name type="common">ex Wegman et al. 2014</name>
    <dbReference type="NCBI Taxonomy" id="1160721"/>
    <lineage>
        <taxon>Bacteria</taxon>
        <taxon>Bacillati</taxon>
        <taxon>Bacillota</taxon>
        <taxon>Clostridia</taxon>
        <taxon>Eubacteriales</taxon>
        <taxon>Oscillospiraceae</taxon>
        <taxon>Ruminococcus</taxon>
    </lineage>
</organism>
<feature type="transmembrane region" description="Helical" evidence="1">
    <location>
        <begin position="31"/>
        <end position="52"/>
    </location>
</feature>
<evidence type="ECO:0000313" key="2">
    <source>
        <dbReference type="EMBL" id="MDB8745471.1"/>
    </source>
</evidence>